<dbReference type="GO" id="GO:0070971">
    <property type="term" value="C:endoplasmic reticulum exit site"/>
    <property type="evidence" value="ECO:0007669"/>
    <property type="project" value="TreeGrafter"/>
</dbReference>
<name>A0A2V3J2I9_9FLOR</name>
<evidence type="ECO:0000259" key="5">
    <source>
        <dbReference type="Pfam" id="PF04810"/>
    </source>
</evidence>
<dbReference type="GO" id="GO:0008270">
    <property type="term" value="F:zinc ion binding"/>
    <property type="evidence" value="ECO:0007669"/>
    <property type="project" value="InterPro"/>
</dbReference>
<dbReference type="InterPro" id="IPR036175">
    <property type="entry name" value="Sec23/24_helical_dom_sf"/>
</dbReference>
<dbReference type="SUPFAM" id="SSF81995">
    <property type="entry name" value="beta-sandwich domain of Sec23/24"/>
    <property type="match status" value="1"/>
</dbReference>
<dbReference type="InterPro" id="IPR050550">
    <property type="entry name" value="SEC23_SEC24_subfamily"/>
</dbReference>
<dbReference type="GO" id="GO:0030127">
    <property type="term" value="C:COPII vesicle coat"/>
    <property type="evidence" value="ECO:0007669"/>
    <property type="project" value="InterPro"/>
</dbReference>
<dbReference type="InterPro" id="IPR012990">
    <property type="entry name" value="Beta-sandwich_Sec23_24"/>
</dbReference>
<evidence type="ECO:0000259" key="6">
    <source>
        <dbReference type="Pfam" id="PF04811"/>
    </source>
</evidence>
<dbReference type="SUPFAM" id="SSF53300">
    <property type="entry name" value="vWA-like"/>
    <property type="match status" value="1"/>
</dbReference>
<evidence type="ECO:0000259" key="8">
    <source>
        <dbReference type="Pfam" id="PF08033"/>
    </source>
</evidence>
<dbReference type="Gene3D" id="3.40.20.10">
    <property type="entry name" value="Severin"/>
    <property type="match status" value="1"/>
</dbReference>
<dbReference type="Gene3D" id="2.60.40.1670">
    <property type="entry name" value="beta-sandwich domain of Sec23/24"/>
    <property type="match status" value="1"/>
</dbReference>
<evidence type="ECO:0000256" key="3">
    <source>
        <dbReference type="ARBA" id="ARBA00022927"/>
    </source>
</evidence>
<dbReference type="InterPro" id="IPR006900">
    <property type="entry name" value="Sec23/24_helical_dom"/>
</dbReference>
<sequence>MPPSSQPQQAKLSSSMMPRPSGSEPPCGTARSYYHRGMSLVSEGSSFPNIPTSNADFISVDDGSARLRFMRLTTNAIVSDPNAMTRSGLPLAIMMAPFANLGPGEQPVPIVDFSAKQVGGPLRCERCHGYANPGFKFMSGGSQFQCNLCTHVNTTPTEHFSPISPATGLRMDADQRHELRLGSVDYIIGSPDYCIRPPQPPCYLFALDVSSGAISSGLSAFAIMSIRSAIGSNLLPGSNQGARIAIMTFDKGLHFFDARGTEDGKSVTTQYVPDVMDPFVPLGGDALFLTPKQALHAVDAAIETHGLSPNAQQQEKDGPTAAPIECSLASAFQAIKMAFMECGGKAFVISGSLPTAGVAKLERRGGGAIGGGEDREMGLLKEAMPNYEIIGCELAEVQASVDLFLAPSSVYIDAATLGRVPRACGGRMHLFTAFDPIRDGASLHRSLCVAASEPRAFEALLRVRTSPGLDVKGEYIGHFGRPQRGDDIAGPVFDASSTIGLEISVTSKLIADDRRGGNRYGGTPSLFDEACVQSATLYTDCLGRRCIRVHTMFAQKTTVLAEMFRHADVDATAAFLAKKASSAVLIGGTSFSKASEALTEKTAQAFYVYRKHCTTASLSGQLILPEALKVLPVMMLGLIKSAAFRKAALSMQSADAVTVDERAAALSFISCAKISEVAAMCYPRMWDITNLDKKAGVPLPPLADPMITNLAGEAASPRNPTKEPIALPNTLPLAAESLVDNKMLLVENAMQMVLWLGSQVDKKEAEEVIAQVGPGRLCIRAETAGSAALTKDISEKGKRIAKIINRVVAERRGLSRPQVVVRSAPGAGGEAKFLNPLLVEDQGSSHYSYVSYLRQIHKRVMDKMSNDSAQSDLQTWEMLNHGY</sequence>
<dbReference type="OrthoDB" id="49016at2759"/>
<dbReference type="GO" id="GO:0000149">
    <property type="term" value="F:SNARE binding"/>
    <property type="evidence" value="ECO:0007669"/>
    <property type="project" value="TreeGrafter"/>
</dbReference>
<evidence type="ECO:0000313" key="9">
    <source>
        <dbReference type="EMBL" id="PXF48666.1"/>
    </source>
</evidence>
<feature type="domain" description="Zinc finger Sec23/Sec24-type" evidence="5">
    <location>
        <begin position="121"/>
        <end position="158"/>
    </location>
</feature>
<dbReference type="SUPFAM" id="SSF81811">
    <property type="entry name" value="Helical domain of Sec23/24"/>
    <property type="match status" value="1"/>
</dbReference>
<dbReference type="Proteomes" id="UP000247409">
    <property type="component" value="Unassembled WGS sequence"/>
</dbReference>
<keyword evidence="3" id="KW-0653">Protein transport</keyword>
<feature type="domain" description="Sec23/Sec24 beta-sandwich" evidence="8">
    <location>
        <begin position="456"/>
        <end position="553"/>
    </location>
</feature>
<dbReference type="PANTHER" id="PTHR13803">
    <property type="entry name" value="SEC24-RELATED PROTEIN"/>
    <property type="match status" value="1"/>
</dbReference>
<dbReference type="Pfam" id="PF04815">
    <property type="entry name" value="Sec23_helical"/>
    <property type="match status" value="1"/>
</dbReference>
<organism evidence="9 10">
    <name type="scientific">Gracilariopsis chorda</name>
    <dbReference type="NCBI Taxonomy" id="448386"/>
    <lineage>
        <taxon>Eukaryota</taxon>
        <taxon>Rhodophyta</taxon>
        <taxon>Florideophyceae</taxon>
        <taxon>Rhodymeniophycidae</taxon>
        <taxon>Gracilariales</taxon>
        <taxon>Gracilariaceae</taxon>
        <taxon>Gracilariopsis</taxon>
    </lineage>
</organism>
<dbReference type="Gene3D" id="2.30.30.380">
    <property type="entry name" value="Zn-finger domain of Sec23/24"/>
    <property type="match status" value="1"/>
</dbReference>
<dbReference type="Pfam" id="PF04810">
    <property type="entry name" value="zf-Sec23_Sec24"/>
    <property type="match status" value="1"/>
</dbReference>
<dbReference type="InterPro" id="IPR036174">
    <property type="entry name" value="Znf_Sec23_Sec24_sf"/>
</dbReference>
<dbReference type="InterPro" id="IPR006895">
    <property type="entry name" value="Znf_Sec23_Sec24"/>
</dbReference>
<dbReference type="EMBL" id="NBIV01000012">
    <property type="protein sequence ID" value="PXF48666.1"/>
    <property type="molecule type" value="Genomic_DNA"/>
</dbReference>
<dbReference type="GO" id="GO:0090110">
    <property type="term" value="P:COPII-coated vesicle cargo loading"/>
    <property type="evidence" value="ECO:0007669"/>
    <property type="project" value="TreeGrafter"/>
</dbReference>
<dbReference type="Gene3D" id="1.20.120.730">
    <property type="entry name" value="Sec23/Sec24 helical domain"/>
    <property type="match status" value="1"/>
</dbReference>
<comment type="similarity">
    <text evidence="1">Belongs to the SEC23/SEC24 family. SEC24 subfamily.</text>
</comment>
<dbReference type="GO" id="GO:0006886">
    <property type="term" value="P:intracellular protein transport"/>
    <property type="evidence" value="ECO:0007669"/>
    <property type="project" value="InterPro"/>
</dbReference>
<dbReference type="Pfam" id="PF04811">
    <property type="entry name" value="Sec23_trunk"/>
    <property type="match status" value="1"/>
</dbReference>
<dbReference type="Pfam" id="PF08033">
    <property type="entry name" value="Sec23_BS"/>
    <property type="match status" value="1"/>
</dbReference>
<evidence type="ECO:0000256" key="2">
    <source>
        <dbReference type="ARBA" id="ARBA00022448"/>
    </source>
</evidence>
<protein>
    <submittedName>
        <fullName evidence="9">Protein transport protein Sec24-like CEF</fullName>
    </submittedName>
</protein>
<gene>
    <name evidence="9" type="ORF">BWQ96_01518</name>
</gene>
<accession>A0A2V3J2I9</accession>
<evidence type="ECO:0000256" key="4">
    <source>
        <dbReference type="SAM" id="MobiDB-lite"/>
    </source>
</evidence>
<dbReference type="STRING" id="448386.A0A2V3J2I9"/>
<evidence type="ECO:0000259" key="7">
    <source>
        <dbReference type="Pfam" id="PF04815"/>
    </source>
</evidence>
<proteinExistence type="inferred from homology"/>
<comment type="caution">
    <text evidence="9">The sequence shown here is derived from an EMBL/GenBank/DDBJ whole genome shotgun (WGS) entry which is preliminary data.</text>
</comment>
<dbReference type="InterPro" id="IPR029006">
    <property type="entry name" value="ADF-H/Gelsolin-like_dom_sf"/>
</dbReference>
<dbReference type="InterPro" id="IPR006896">
    <property type="entry name" value="Sec23/24_trunk_dom"/>
</dbReference>
<dbReference type="InterPro" id="IPR036180">
    <property type="entry name" value="Gelsolin-like_dom_sf"/>
</dbReference>
<feature type="region of interest" description="Disordered" evidence="4">
    <location>
        <begin position="1"/>
        <end position="30"/>
    </location>
</feature>
<dbReference type="PANTHER" id="PTHR13803:SF4">
    <property type="entry name" value="SECRETORY 24CD, ISOFORM C"/>
    <property type="match status" value="1"/>
</dbReference>
<keyword evidence="10" id="KW-1185">Reference proteome</keyword>
<dbReference type="Gene3D" id="3.40.50.410">
    <property type="entry name" value="von Willebrand factor, type A domain"/>
    <property type="match status" value="1"/>
</dbReference>
<keyword evidence="2" id="KW-0813">Transport</keyword>
<dbReference type="AlphaFoldDB" id="A0A2V3J2I9"/>
<dbReference type="SUPFAM" id="SSF82919">
    <property type="entry name" value="Zn-finger domain of Sec23/24"/>
    <property type="match status" value="1"/>
</dbReference>
<reference evidence="9 10" key="1">
    <citation type="journal article" date="2018" name="Mol. Biol. Evol.">
        <title>Analysis of the draft genome of the red seaweed Gracilariopsis chorda provides insights into genome size evolution in Rhodophyta.</title>
        <authorList>
            <person name="Lee J."/>
            <person name="Yang E.C."/>
            <person name="Graf L."/>
            <person name="Yang J.H."/>
            <person name="Qiu H."/>
            <person name="Zel Zion U."/>
            <person name="Chan C.X."/>
            <person name="Stephens T.G."/>
            <person name="Weber A.P.M."/>
            <person name="Boo G.H."/>
            <person name="Boo S.M."/>
            <person name="Kim K.M."/>
            <person name="Shin Y."/>
            <person name="Jung M."/>
            <person name="Lee S.J."/>
            <person name="Yim H.S."/>
            <person name="Lee J.H."/>
            <person name="Bhattacharya D."/>
            <person name="Yoon H.S."/>
        </authorList>
    </citation>
    <scope>NUCLEOTIDE SEQUENCE [LARGE SCALE GENOMIC DNA]</scope>
    <source>
        <strain evidence="9 10">SKKU-2015</strain>
        <tissue evidence="9">Whole body</tissue>
    </source>
</reference>
<evidence type="ECO:0000256" key="1">
    <source>
        <dbReference type="ARBA" id="ARBA00008334"/>
    </source>
</evidence>
<feature type="compositionally biased region" description="Polar residues" evidence="4">
    <location>
        <begin position="1"/>
        <end position="16"/>
    </location>
</feature>
<feature type="domain" description="Sec23/Sec24 helical" evidence="7">
    <location>
        <begin position="568"/>
        <end position="676"/>
    </location>
</feature>
<evidence type="ECO:0000313" key="10">
    <source>
        <dbReference type="Proteomes" id="UP000247409"/>
    </source>
</evidence>
<dbReference type="SUPFAM" id="SSF82754">
    <property type="entry name" value="C-terminal, gelsolin-like domain of Sec23/24"/>
    <property type="match status" value="1"/>
</dbReference>
<dbReference type="InterPro" id="IPR036465">
    <property type="entry name" value="vWFA_dom_sf"/>
</dbReference>
<feature type="domain" description="Sec23/Sec24 trunk" evidence="6">
    <location>
        <begin position="198"/>
        <end position="447"/>
    </location>
</feature>